<dbReference type="Pfam" id="PF00486">
    <property type="entry name" value="Trans_reg_C"/>
    <property type="match status" value="1"/>
</dbReference>
<evidence type="ECO:0000259" key="9">
    <source>
        <dbReference type="PROSITE" id="PS51755"/>
    </source>
</evidence>
<dbReference type="Pfam" id="PF00072">
    <property type="entry name" value="Response_reg"/>
    <property type="match status" value="1"/>
</dbReference>
<dbReference type="RefSeq" id="WP_079578127.1">
    <property type="nucleotide sequence ID" value="NZ_FUYO01000013.1"/>
</dbReference>
<dbReference type="PROSITE" id="PS50110">
    <property type="entry name" value="RESPONSE_REGULATORY"/>
    <property type="match status" value="1"/>
</dbReference>
<evidence type="ECO:0000256" key="4">
    <source>
        <dbReference type="ARBA" id="ARBA00023125"/>
    </source>
</evidence>
<dbReference type="PANTHER" id="PTHR48111:SF1">
    <property type="entry name" value="TWO-COMPONENT RESPONSE REGULATOR ORR33"/>
    <property type="match status" value="1"/>
</dbReference>
<dbReference type="CDD" id="cd00383">
    <property type="entry name" value="trans_reg_C"/>
    <property type="match status" value="1"/>
</dbReference>
<comment type="caution">
    <text evidence="10">The sequence shown here is derived from an EMBL/GenBank/DDBJ whole genome shotgun (WGS) entry which is preliminary data.</text>
</comment>
<dbReference type="Gene3D" id="1.10.10.10">
    <property type="entry name" value="Winged helix-like DNA-binding domain superfamily/Winged helix DNA-binding domain"/>
    <property type="match status" value="1"/>
</dbReference>
<dbReference type="GO" id="GO:0032993">
    <property type="term" value="C:protein-DNA complex"/>
    <property type="evidence" value="ECO:0007669"/>
    <property type="project" value="TreeGrafter"/>
</dbReference>
<dbReference type="SUPFAM" id="SSF52172">
    <property type="entry name" value="CheY-like"/>
    <property type="match status" value="1"/>
</dbReference>
<feature type="DNA-binding region" description="OmpR/PhoB-type" evidence="7">
    <location>
        <begin position="134"/>
        <end position="228"/>
    </location>
</feature>
<dbReference type="PANTHER" id="PTHR48111">
    <property type="entry name" value="REGULATOR OF RPOS"/>
    <property type="match status" value="1"/>
</dbReference>
<feature type="domain" description="OmpR/PhoB-type" evidence="9">
    <location>
        <begin position="134"/>
        <end position="228"/>
    </location>
</feature>
<feature type="domain" description="Response regulatory" evidence="8">
    <location>
        <begin position="13"/>
        <end position="127"/>
    </location>
</feature>
<reference evidence="10 11" key="1">
    <citation type="submission" date="2018-02" db="EMBL/GenBank/DDBJ databases">
        <title>Subsurface microbial communities from deep shales in Ohio and West Virginia, USA.</title>
        <authorList>
            <person name="Wrighton K."/>
        </authorList>
    </citation>
    <scope>NUCLEOTIDE SEQUENCE [LARGE SCALE GENOMIC DNA]</scope>
    <source>
        <strain evidence="10 11">MARC-MIP3H16</strain>
    </source>
</reference>
<dbReference type="CDD" id="cd00156">
    <property type="entry name" value="REC"/>
    <property type="match status" value="1"/>
</dbReference>
<name>A0AB36ZWJ5_9BACT</name>
<dbReference type="GO" id="GO:0006355">
    <property type="term" value="P:regulation of DNA-templated transcription"/>
    <property type="evidence" value="ECO:0007669"/>
    <property type="project" value="InterPro"/>
</dbReference>
<evidence type="ECO:0000256" key="3">
    <source>
        <dbReference type="ARBA" id="ARBA00023015"/>
    </source>
</evidence>
<dbReference type="InterPro" id="IPR011006">
    <property type="entry name" value="CheY-like_superfamily"/>
</dbReference>
<protein>
    <submittedName>
        <fullName evidence="10">DNA-binding response OmpR family regulator</fullName>
    </submittedName>
</protein>
<keyword evidence="1 6" id="KW-0597">Phosphoprotein</keyword>
<dbReference type="Proteomes" id="UP000239861">
    <property type="component" value="Unassembled WGS sequence"/>
</dbReference>
<evidence type="ECO:0000313" key="10">
    <source>
        <dbReference type="EMBL" id="PPK61405.1"/>
    </source>
</evidence>
<dbReference type="PROSITE" id="PS51755">
    <property type="entry name" value="OMPR_PHOB"/>
    <property type="match status" value="1"/>
</dbReference>
<accession>A0AB36ZWJ5</accession>
<evidence type="ECO:0000256" key="5">
    <source>
        <dbReference type="ARBA" id="ARBA00023163"/>
    </source>
</evidence>
<evidence type="ECO:0000256" key="2">
    <source>
        <dbReference type="ARBA" id="ARBA00023012"/>
    </source>
</evidence>
<keyword evidence="3" id="KW-0805">Transcription regulation</keyword>
<dbReference type="InterPro" id="IPR001789">
    <property type="entry name" value="Sig_transdc_resp-reg_receiver"/>
</dbReference>
<keyword evidence="5" id="KW-0804">Transcription</keyword>
<organism evidence="10 11">
    <name type="scientific">Malaciobacter marinus</name>
    <dbReference type="NCBI Taxonomy" id="505249"/>
    <lineage>
        <taxon>Bacteria</taxon>
        <taxon>Pseudomonadati</taxon>
        <taxon>Campylobacterota</taxon>
        <taxon>Epsilonproteobacteria</taxon>
        <taxon>Campylobacterales</taxon>
        <taxon>Arcobacteraceae</taxon>
        <taxon>Malaciobacter</taxon>
    </lineage>
</organism>
<dbReference type="InterPro" id="IPR039420">
    <property type="entry name" value="WalR-like"/>
</dbReference>
<sequence length="228" mass="26732">MIRKLENILKSTKVLLVEDEEDLRFIIQRSIYKYVNSIIEAKDGAEGLEKFLSHDIDLILSDINMQKMSGLKMLKKMREYNSTIPVIFLTAYDTDENILDAINLTNSFLLKKPFEKKQLLTTIQMVMGQQNINEEIIELGEGFSYSVKNKELFYKEELISLTKLEKKLLEVLVHNKTHVVTYEMIENFVWQEKGATQEVIRAYIKKLRKKTYQELIENIQGIGYLLKI</sequence>
<dbReference type="AlphaFoldDB" id="A0AB36ZWJ5"/>
<dbReference type="GO" id="GO:0000156">
    <property type="term" value="F:phosphorelay response regulator activity"/>
    <property type="evidence" value="ECO:0007669"/>
    <property type="project" value="TreeGrafter"/>
</dbReference>
<evidence type="ECO:0000313" key="11">
    <source>
        <dbReference type="Proteomes" id="UP000239861"/>
    </source>
</evidence>
<dbReference type="EMBL" id="PTIW01000010">
    <property type="protein sequence ID" value="PPK61405.1"/>
    <property type="molecule type" value="Genomic_DNA"/>
</dbReference>
<dbReference type="InterPro" id="IPR001867">
    <property type="entry name" value="OmpR/PhoB-type_DNA-bd"/>
</dbReference>
<keyword evidence="2" id="KW-0902">Two-component regulatory system</keyword>
<gene>
    <name evidence="10" type="ORF">B0F89_11050</name>
</gene>
<dbReference type="SMART" id="SM00448">
    <property type="entry name" value="REC"/>
    <property type="match status" value="1"/>
</dbReference>
<keyword evidence="4 7" id="KW-0238">DNA-binding</keyword>
<proteinExistence type="predicted"/>
<feature type="modified residue" description="4-aspartylphosphate" evidence="6">
    <location>
        <position position="62"/>
    </location>
</feature>
<dbReference type="InterPro" id="IPR036388">
    <property type="entry name" value="WH-like_DNA-bd_sf"/>
</dbReference>
<evidence type="ECO:0000256" key="7">
    <source>
        <dbReference type="PROSITE-ProRule" id="PRU01091"/>
    </source>
</evidence>
<evidence type="ECO:0000256" key="1">
    <source>
        <dbReference type="ARBA" id="ARBA00022553"/>
    </source>
</evidence>
<dbReference type="GO" id="GO:0000976">
    <property type="term" value="F:transcription cis-regulatory region binding"/>
    <property type="evidence" value="ECO:0007669"/>
    <property type="project" value="TreeGrafter"/>
</dbReference>
<dbReference type="SMART" id="SM00862">
    <property type="entry name" value="Trans_reg_C"/>
    <property type="match status" value="1"/>
</dbReference>
<evidence type="ECO:0000259" key="8">
    <source>
        <dbReference type="PROSITE" id="PS50110"/>
    </source>
</evidence>
<dbReference type="Gene3D" id="3.40.50.2300">
    <property type="match status" value="1"/>
</dbReference>
<evidence type="ECO:0000256" key="6">
    <source>
        <dbReference type="PROSITE-ProRule" id="PRU00169"/>
    </source>
</evidence>
<dbReference type="GO" id="GO:0005829">
    <property type="term" value="C:cytosol"/>
    <property type="evidence" value="ECO:0007669"/>
    <property type="project" value="TreeGrafter"/>
</dbReference>